<feature type="chain" id="PRO_5046626228" description="Lipoprotein SmpA/OmlA domain-containing protein" evidence="1">
    <location>
        <begin position="19"/>
        <end position="106"/>
    </location>
</feature>
<protein>
    <recommendedName>
        <fullName evidence="4">Lipoprotein SmpA/OmlA domain-containing protein</fullName>
    </recommendedName>
</protein>
<gene>
    <name evidence="2" type="ORF">PQJ73_11090</name>
</gene>
<comment type="caution">
    <text evidence="2">The sequence shown here is derived from an EMBL/GenBank/DDBJ whole genome shotgun (WGS) entry which is preliminary data.</text>
</comment>
<reference evidence="2" key="2">
    <citation type="submission" date="2023-02" db="EMBL/GenBank/DDBJ databases">
        <authorList>
            <person name="Rayyan A."/>
            <person name="Meyer T."/>
            <person name="Kyndt J.A."/>
        </authorList>
    </citation>
    <scope>NUCLEOTIDE SEQUENCE</scope>
    <source>
        <strain evidence="2">DSM 9987</strain>
    </source>
</reference>
<evidence type="ECO:0000256" key="1">
    <source>
        <dbReference type="SAM" id="SignalP"/>
    </source>
</evidence>
<feature type="signal peptide" evidence="1">
    <location>
        <begin position="1"/>
        <end position="18"/>
    </location>
</feature>
<evidence type="ECO:0008006" key="4">
    <source>
        <dbReference type="Google" id="ProtNLM"/>
    </source>
</evidence>
<reference evidence="2" key="1">
    <citation type="journal article" date="2023" name="Microbiol Resour">
        <title>Genome Sequences of Rhodoplanes serenus and Two Thermotolerant Strains, Rhodoplanes tepidamans and 'Rhodoplanes cryptolactis,' Further Refine the Genus.</title>
        <authorList>
            <person name="Rayyan A.A."/>
            <person name="Kyndt J.A."/>
        </authorList>
    </citation>
    <scope>NUCLEOTIDE SEQUENCE</scope>
    <source>
        <strain evidence="2">DSM 9987</strain>
    </source>
</reference>
<accession>A0ABT5J977</accession>
<proteinExistence type="predicted"/>
<name>A0ABT5J977_RHOTP</name>
<evidence type="ECO:0000313" key="3">
    <source>
        <dbReference type="Proteomes" id="UP001165652"/>
    </source>
</evidence>
<dbReference type="EMBL" id="JAQQLI010000014">
    <property type="protein sequence ID" value="MDC7786226.1"/>
    <property type="molecule type" value="Genomic_DNA"/>
</dbReference>
<keyword evidence="3" id="KW-1185">Reference proteome</keyword>
<dbReference type="RefSeq" id="WP_272777071.1">
    <property type="nucleotide sequence ID" value="NZ_JAQQLI010000014.1"/>
</dbReference>
<organism evidence="2 3">
    <name type="scientific">Rhodoplanes tepidamans</name>
    <name type="common">Rhodoplanes cryptolactis</name>
    <dbReference type="NCBI Taxonomy" id="200616"/>
    <lineage>
        <taxon>Bacteria</taxon>
        <taxon>Pseudomonadati</taxon>
        <taxon>Pseudomonadota</taxon>
        <taxon>Alphaproteobacteria</taxon>
        <taxon>Hyphomicrobiales</taxon>
        <taxon>Nitrobacteraceae</taxon>
        <taxon>Rhodoplanes</taxon>
    </lineage>
</organism>
<dbReference type="PROSITE" id="PS51257">
    <property type="entry name" value="PROKAR_LIPOPROTEIN"/>
    <property type="match status" value="1"/>
</dbReference>
<evidence type="ECO:0000313" key="2">
    <source>
        <dbReference type="EMBL" id="MDC7786226.1"/>
    </source>
</evidence>
<sequence length="106" mass="10921">MRRAIVGLAVLTSAAALAGCVTTSTTAPNTAPLELGMTPEAAAMALGVPLEPVAGKGGSRTFVARRPAATPGLTPVDGVVWLQFRNGRLTGFKRDWHLGPGPTRPF</sequence>
<dbReference type="Proteomes" id="UP001165652">
    <property type="component" value="Unassembled WGS sequence"/>
</dbReference>
<keyword evidence="1" id="KW-0732">Signal</keyword>